<dbReference type="Gene3D" id="1.10.1280.10">
    <property type="entry name" value="Di-copper center containing domain from catechol oxidase"/>
    <property type="match status" value="1"/>
</dbReference>
<dbReference type="Gene3D" id="3.50.50.60">
    <property type="entry name" value="FAD/NAD(P)-binding domain"/>
    <property type="match status" value="1"/>
</dbReference>
<dbReference type="GO" id="GO:0016491">
    <property type="term" value="F:oxidoreductase activity"/>
    <property type="evidence" value="ECO:0007669"/>
    <property type="project" value="InterPro"/>
</dbReference>
<dbReference type="AlphaFoldDB" id="A0A9W9LP25"/>
<reference evidence="5" key="2">
    <citation type="journal article" date="2023" name="IMA Fungus">
        <title>Comparative genomic study of the Penicillium genus elucidates a diverse pangenome and 15 lateral gene transfer events.</title>
        <authorList>
            <person name="Petersen C."/>
            <person name="Sorensen T."/>
            <person name="Nielsen M.R."/>
            <person name="Sondergaard T.E."/>
            <person name="Sorensen J.L."/>
            <person name="Fitzpatrick D.A."/>
            <person name="Frisvad J.C."/>
            <person name="Nielsen K.L."/>
        </authorList>
    </citation>
    <scope>NUCLEOTIDE SEQUENCE</scope>
    <source>
        <strain evidence="5">IBT 26290</strain>
    </source>
</reference>
<dbReference type="InterPro" id="IPR008922">
    <property type="entry name" value="Di-copper_centre_dom_sf"/>
</dbReference>
<dbReference type="GeneID" id="81425414"/>
<protein>
    <recommendedName>
        <fullName evidence="3 4">Tyrosinase copper-binding domain-containing protein</fullName>
    </recommendedName>
</protein>
<comment type="caution">
    <text evidence="5">The sequence shown here is derived from an EMBL/GenBank/DDBJ whole genome shotgun (WGS) entry which is preliminary data.</text>
</comment>
<evidence type="ECO:0000256" key="2">
    <source>
        <dbReference type="SAM" id="MobiDB-lite"/>
    </source>
</evidence>
<dbReference type="InterPro" id="IPR002227">
    <property type="entry name" value="Tyrosinase_Cu-bd"/>
</dbReference>
<dbReference type="InterPro" id="IPR050316">
    <property type="entry name" value="Tyrosinase/Hemocyanin"/>
</dbReference>
<accession>A0A9W9LP25</accession>
<dbReference type="SUPFAM" id="SSF51905">
    <property type="entry name" value="FAD/NAD(P)-binding domain"/>
    <property type="match status" value="1"/>
</dbReference>
<dbReference type="OrthoDB" id="437369at2759"/>
<feature type="domain" description="Tyrosinase copper-binding" evidence="4">
    <location>
        <begin position="360"/>
        <end position="371"/>
    </location>
</feature>
<proteinExistence type="predicted"/>
<keyword evidence="1" id="KW-0479">Metal-binding</keyword>
<evidence type="ECO:0000259" key="3">
    <source>
        <dbReference type="PROSITE" id="PS00497"/>
    </source>
</evidence>
<dbReference type="PRINTS" id="PR00092">
    <property type="entry name" value="TYROSINASE"/>
</dbReference>
<dbReference type="EMBL" id="JAPQKN010000002">
    <property type="protein sequence ID" value="KAJ5168519.1"/>
    <property type="molecule type" value="Genomic_DNA"/>
</dbReference>
<evidence type="ECO:0000313" key="5">
    <source>
        <dbReference type="EMBL" id="KAJ5168519.1"/>
    </source>
</evidence>
<name>A0A9W9LP25_9EURO</name>
<organism evidence="5 6">
    <name type="scientific">Penicillium canariense</name>
    <dbReference type="NCBI Taxonomy" id="189055"/>
    <lineage>
        <taxon>Eukaryota</taxon>
        <taxon>Fungi</taxon>
        <taxon>Dikarya</taxon>
        <taxon>Ascomycota</taxon>
        <taxon>Pezizomycotina</taxon>
        <taxon>Eurotiomycetes</taxon>
        <taxon>Eurotiomycetidae</taxon>
        <taxon>Eurotiales</taxon>
        <taxon>Aspergillaceae</taxon>
        <taxon>Penicillium</taxon>
    </lineage>
</organism>
<dbReference type="InterPro" id="IPR036188">
    <property type="entry name" value="FAD/NAD-bd_sf"/>
</dbReference>
<keyword evidence="6" id="KW-1185">Reference proteome</keyword>
<dbReference type="SUPFAM" id="SSF48056">
    <property type="entry name" value="Di-copper centre-containing domain"/>
    <property type="match status" value="1"/>
</dbReference>
<dbReference type="PROSITE" id="PS00497">
    <property type="entry name" value="TYROSINASE_1"/>
    <property type="match status" value="1"/>
</dbReference>
<feature type="domain" description="Tyrosinase copper-binding" evidence="3">
    <location>
        <begin position="165"/>
        <end position="182"/>
    </location>
</feature>
<dbReference type="Pfam" id="PF00264">
    <property type="entry name" value="Tyrosinase"/>
    <property type="match status" value="1"/>
</dbReference>
<gene>
    <name evidence="5" type="ORF">N7482_004113</name>
</gene>
<dbReference type="GO" id="GO:0046872">
    <property type="term" value="F:metal ion binding"/>
    <property type="evidence" value="ECO:0007669"/>
    <property type="project" value="UniProtKB-KW"/>
</dbReference>
<dbReference type="PANTHER" id="PTHR11474:SF116">
    <property type="entry name" value="TYROSINASE"/>
    <property type="match status" value="1"/>
</dbReference>
<reference evidence="5" key="1">
    <citation type="submission" date="2022-11" db="EMBL/GenBank/DDBJ databases">
        <authorList>
            <person name="Petersen C."/>
        </authorList>
    </citation>
    <scope>NUCLEOTIDE SEQUENCE</scope>
    <source>
        <strain evidence="5">IBT 26290</strain>
    </source>
</reference>
<dbReference type="PANTHER" id="PTHR11474">
    <property type="entry name" value="TYROSINASE FAMILY MEMBER"/>
    <property type="match status" value="1"/>
</dbReference>
<feature type="region of interest" description="Disordered" evidence="2">
    <location>
        <begin position="521"/>
        <end position="551"/>
    </location>
</feature>
<dbReference type="Pfam" id="PF13450">
    <property type="entry name" value="NAD_binding_8"/>
    <property type="match status" value="1"/>
</dbReference>
<evidence type="ECO:0000256" key="1">
    <source>
        <dbReference type="ARBA" id="ARBA00022723"/>
    </source>
</evidence>
<sequence>MVAIGRIELTSRADLDKIGFRLRACTEAVMIALSVFTWGLLALQTWAIPTASSDRALAQSPSLSIPAVASSSTAKASAQLEQLAQIALGVATDNLSKSTGACTTKNVLVRRDWRAFASPEKKAYISAVRCLQKLPSRTPSTLVPGARTRYDDFVATHINQTLEIHYTGTFLAWHRYFVYEFEQALRQECGYTGHYPYWDWGADAAVMEKSEVFDGSDTSMSGNGVYIPNQPDIVLTLGNYAPVYLPAGTGGGCVTSGPFKDYQVNLGPAALMLPGGNVSAATNPFNYNPRCLKRDLTSAILQRYANYTSIVSLIINNDNIWDFEMAMQGVPGSGAIGVHGGGHYSMGGDPGRDVFVSPGDPAFWHHHGMIDRVWWIWQNLDLKTRQDAISGTGTFLNEPVSANTTLDTVIDIGYANGSPIAMRDLMKGMDGMCMPPPLSRVATGVPLSWQDHSIRPESSSADAKVATYDQNIFNYLQHGLEATLGNEYENIDTRKIDCLSIRFKLLADHLITSRVLIHNEDANPNGSPSAGHPTRADCGQTGDRNKWPQVEGEGITGPAQYTGISGKPMPLHEDGKSEWHRSKRIAIIGGGIGGISVAHFLKNDENRLNLSQLTIFEKEAQFGGRIRFAQVYGHGTNVNTAGHTFDADDPVIEEIANFTSIKLHDWPYNGWNTATPNFLYWASRFDGENIVNSPADEPFETTWTDLATHIRQTGADPHFWISYVRYVWISLTETHSVSWFKFWVRQMAGSRQHFNCLLWAGSRATAGHSIELMSRIADSNPRSVRKQKDLSWNQHDRILTGLLGDLRDHEEFSTHLNSTVKQVKRYDNGTFGVIWTQRSFHGSQETYIEQFDNVIIATPLHQAELEIEPPLPLEPEEITYTPLHATNFISKNLPATTLFRSHGERWSTLTALLWNDGSQRVGGSAAPGLAFISIAHDEHVCCGGFYLNQRVGLARVISRDRFSDGDIAALFGEARKNVTFPEQTCWVPQQASPDSVQPRYQIVREGFALEDGSVNQTTGCVEKPTITWIHRDYWPNGMPEIKRDGQRVDDSVWMELAPGMFYVNGFEGREGASVSKSVARGRKVKDMLVARYTAEPF</sequence>
<dbReference type="Proteomes" id="UP001149163">
    <property type="component" value="Unassembled WGS sequence"/>
</dbReference>
<dbReference type="PROSITE" id="PS00498">
    <property type="entry name" value="TYROSINASE_2"/>
    <property type="match status" value="1"/>
</dbReference>
<dbReference type="RefSeq" id="XP_056544980.1">
    <property type="nucleotide sequence ID" value="XM_056686238.1"/>
</dbReference>
<evidence type="ECO:0000313" key="6">
    <source>
        <dbReference type="Proteomes" id="UP001149163"/>
    </source>
</evidence>
<evidence type="ECO:0000259" key="4">
    <source>
        <dbReference type="PROSITE" id="PS00498"/>
    </source>
</evidence>